<proteinExistence type="predicted"/>
<accession>A0A2A4EQV5</accession>
<dbReference type="PANTHER" id="PTHR30160:SF23">
    <property type="match status" value="1"/>
</dbReference>
<protein>
    <submittedName>
        <fullName evidence="3">Glycosyl transferase</fullName>
    </submittedName>
</protein>
<reference evidence="3 4" key="1">
    <citation type="submission" date="2017-01" db="EMBL/GenBank/DDBJ databases">
        <title>Whole-Genome Shotgun Sequencing of Two beta-Proteobacterial Species in Search of the Bulgecin Biosynthetic Cluster.</title>
        <authorList>
            <person name="Horsman M.E."/>
            <person name="Marous D.R."/>
            <person name="Li R."/>
            <person name="Oliver R.A."/>
            <person name="Byun B."/>
            <person name="Emrich S.J."/>
            <person name="Boggess B."/>
            <person name="Townsend C.A."/>
            <person name="Mobashery S."/>
        </authorList>
    </citation>
    <scope>NUCLEOTIDE SEQUENCE [LARGE SCALE GENOMIC DNA]</scope>
    <source>
        <strain evidence="3 4">ATCC 31363</strain>
    </source>
</reference>
<dbReference type="OrthoDB" id="7025314at2"/>
<dbReference type="Proteomes" id="UP000218022">
    <property type="component" value="Unassembled WGS sequence"/>
</dbReference>
<dbReference type="InterPro" id="IPR051199">
    <property type="entry name" value="LPS_LOS_Heptosyltrfase"/>
</dbReference>
<dbReference type="InterPro" id="IPR002201">
    <property type="entry name" value="Glyco_trans_9"/>
</dbReference>
<dbReference type="GO" id="GO:0009244">
    <property type="term" value="P:lipopolysaccharide core region biosynthetic process"/>
    <property type="evidence" value="ECO:0007669"/>
    <property type="project" value="TreeGrafter"/>
</dbReference>
<dbReference type="RefSeq" id="WP_096725453.1">
    <property type="nucleotide sequence ID" value="NZ_MTZV01000006.1"/>
</dbReference>
<evidence type="ECO:0000313" key="3">
    <source>
        <dbReference type="EMBL" id="PCE23521.1"/>
    </source>
</evidence>
<keyword evidence="1" id="KW-0328">Glycosyltransferase</keyword>
<dbReference type="SUPFAM" id="SSF53756">
    <property type="entry name" value="UDP-Glycosyltransferase/glycogen phosphorylase"/>
    <property type="match status" value="1"/>
</dbReference>
<organism evidence="3 4">
    <name type="scientific">Paraburkholderia acidicola</name>
    <dbReference type="NCBI Taxonomy" id="1912599"/>
    <lineage>
        <taxon>Bacteria</taxon>
        <taxon>Pseudomonadati</taxon>
        <taxon>Pseudomonadota</taxon>
        <taxon>Betaproteobacteria</taxon>
        <taxon>Burkholderiales</taxon>
        <taxon>Burkholderiaceae</taxon>
        <taxon>Paraburkholderia</taxon>
    </lineage>
</organism>
<evidence type="ECO:0000256" key="1">
    <source>
        <dbReference type="ARBA" id="ARBA00022676"/>
    </source>
</evidence>
<dbReference type="PANTHER" id="PTHR30160">
    <property type="entry name" value="TETRAACYLDISACCHARIDE 4'-KINASE-RELATED"/>
    <property type="match status" value="1"/>
</dbReference>
<dbReference type="Pfam" id="PF01075">
    <property type="entry name" value="Glyco_transf_9"/>
    <property type="match status" value="1"/>
</dbReference>
<dbReference type="AlphaFoldDB" id="A0A2A4EQV5"/>
<dbReference type="GO" id="GO:0005829">
    <property type="term" value="C:cytosol"/>
    <property type="evidence" value="ECO:0007669"/>
    <property type="project" value="TreeGrafter"/>
</dbReference>
<sequence>MNPLLPHPAAGNGSRRFAIVMSNAMGDTLILMVIVRNLLRNGIDVDVFGRPAYALRHWFPDVAIRPLPDEAHSNAWLAPYEIVVQMHPHKPVANLADLHPRVYDLHEVSYSDPPGCMAERFADFCRHELGLSDVGTTNGITPPSSLRHRQYQRRIAIHPEASTDDKRWPRRSFVKLAHRLRERGYDVQFVIAPHERKHWSERDRAGIPAPSFDSPHELACWLYESGWFIGNDSGVGHLASNLGIPTISLFRRRGVSERWRPAWGAVTVVLPWQWLPTGGLKEKFWRETLTCARVLRAFQRMVREHAPYATSRAFLRRLR</sequence>
<dbReference type="GO" id="GO:0008713">
    <property type="term" value="F:ADP-heptose-lipopolysaccharide heptosyltransferase activity"/>
    <property type="evidence" value="ECO:0007669"/>
    <property type="project" value="TreeGrafter"/>
</dbReference>
<evidence type="ECO:0000256" key="2">
    <source>
        <dbReference type="ARBA" id="ARBA00022679"/>
    </source>
</evidence>
<dbReference type="Gene3D" id="3.40.50.2000">
    <property type="entry name" value="Glycogen Phosphorylase B"/>
    <property type="match status" value="1"/>
</dbReference>
<keyword evidence="2 3" id="KW-0808">Transferase</keyword>
<name>A0A2A4EQV5_9BURK</name>
<comment type="caution">
    <text evidence="3">The sequence shown here is derived from an EMBL/GenBank/DDBJ whole genome shotgun (WGS) entry which is preliminary data.</text>
</comment>
<evidence type="ECO:0000313" key="4">
    <source>
        <dbReference type="Proteomes" id="UP000218022"/>
    </source>
</evidence>
<dbReference type="EMBL" id="MTZV01000006">
    <property type="protein sequence ID" value="PCE23521.1"/>
    <property type="molecule type" value="Genomic_DNA"/>
</dbReference>
<gene>
    <name evidence="3" type="ORF">BWP39_27975</name>
</gene>